<evidence type="ECO:0000313" key="10">
    <source>
        <dbReference type="EMBL" id="KAJ3563185.1"/>
    </source>
</evidence>
<proteinExistence type="inferred from homology"/>
<evidence type="ECO:0000256" key="2">
    <source>
        <dbReference type="ARBA" id="ARBA00009070"/>
    </source>
</evidence>
<dbReference type="InterPro" id="IPR040008">
    <property type="entry name" value="Ribosomal_mL46"/>
</dbReference>
<evidence type="ECO:0000256" key="6">
    <source>
        <dbReference type="ARBA" id="ARBA00023274"/>
    </source>
</evidence>
<dbReference type="Gene3D" id="3.90.79.10">
    <property type="entry name" value="Nucleoside Triphosphate Pyrophosphohydrolase"/>
    <property type="match status" value="1"/>
</dbReference>
<keyword evidence="11" id="KW-1185">Reference proteome</keyword>
<evidence type="ECO:0000256" key="7">
    <source>
        <dbReference type="ARBA" id="ARBA00035190"/>
    </source>
</evidence>
<dbReference type="Proteomes" id="UP001213000">
    <property type="component" value="Unassembled WGS sequence"/>
</dbReference>
<comment type="subcellular location">
    <subcellularLocation>
        <location evidence="1">Mitochondrion</location>
    </subcellularLocation>
</comment>
<evidence type="ECO:0000256" key="3">
    <source>
        <dbReference type="ARBA" id="ARBA00022946"/>
    </source>
</evidence>
<dbReference type="SUPFAM" id="SSF55811">
    <property type="entry name" value="Nudix"/>
    <property type="match status" value="1"/>
</dbReference>
<dbReference type="InterPro" id="IPR033650">
    <property type="entry name" value="Ribosomal_mL46_NUDIX"/>
</dbReference>
<reference evidence="10" key="1">
    <citation type="submission" date="2022-07" db="EMBL/GenBank/DDBJ databases">
        <title>Genome Sequence of Leucocoprinus birnbaumii.</title>
        <authorList>
            <person name="Buettner E."/>
        </authorList>
    </citation>
    <scope>NUCLEOTIDE SEQUENCE</scope>
    <source>
        <strain evidence="10">VT141</strain>
    </source>
</reference>
<dbReference type="Pfam" id="PF11788">
    <property type="entry name" value="MRP-L46"/>
    <property type="match status" value="1"/>
</dbReference>
<feature type="region of interest" description="Disordered" evidence="8">
    <location>
        <begin position="49"/>
        <end position="69"/>
    </location>
</feature>
<feature type="region of interest" description="Disordered" evidence="8">
    <location>
        <begin position="166"/>
        <end position="189"/>
    </location>
</feature>
<dbReference type="InterPro" id="IPR000086">
    <property type="entry name" value="NUDIX_hydrolase_dom"/>
</dbReference>
<keyword evidence="5" id="KW-0496">Mitochondrion</keyword>
<keyword evidence="4" id="KW-0689">Ribosomal protein</keyword>
<comment type="similarity">
    <text evidence="2">Belongs to the mitochondrion-specific ribosomal protein mL46 family.</text>
</comment>
<evidence type="ECO:0000256" key="8">
    <source>
        <dbReference type="SAM" id="MobiDB-lite"/>
    </source>
</evidence>
<comment type="caution">
    <text evidence="10">The sequence shown here is derived from an EMBL/GenBank/DDBJ whole genome shotgun (WGS) entry which is preliminary data.</text>
</comment>
<dbReference type="GO" id="GO:0005762">
    <property type="term" value="C:mitochondrial large ribosomal subunit"/>
    <property type="evidence" value="ECO:0007669"/>
    <property type="project" value="TreeGrafter"/>
</dbReference>
<evidence type="ECO:0000256" key="4">
    <source>
        <dbReference type="ARBA" id="ARBA00022980"/>
    </source>
</evidence>
<dbReference type="PANTHER" id="PTHR13124:SF12">
    <property type="entry name" value="LARGE RIBOSOMAL SUBUNIT PROTEIN ML46"/>
    <property type="match status" value="1"/>
</dbReference>
<protein>
    <recommendedName>
        <fullName evidence="7">Large ribosomal subunit protein mL46</fullName>
    </recommendedName>
</protein>
<dbReference type="GO" id="GO:0003735">
    <property type="term" value="F:structural constituent of ribosome"/>
    <property type="evidence" value="ECO:0007669"/>
    <property type="project" value="InterPro"/>
</dbReference>
<accession>A0AAD5VRP7</accession>
<evidence type="ECO:0000313" key="11">
    <source>
        <dbReference type="Proteomes" id="UP001213000"/>
    </source>
</evidence>
<dbReference type="InterPro" id="IPR021757">
    <property type="entry name" value="Ribosomal_mL46_N"/>
</dbReference>
<feature type="domain" description="Nudix hydrolase" evidence="9">
    <location>
        <begin position="155"/>
        <end position="313"/>
    </location>
</feature>
<evidence type="ECO:0000256" key="5">
    <source>
        <dbReference type="ARBA" id="ARBA00023128"/>
    </source>
</evidence>
<organism evidence="10 11">
    <name type="scientific">Leucocoprinus birnbaumii</name>
    <dbReference type="NCBI Taxonomy" id="56174"/>
    <lineage>
        <taxon>Eukaryota</taxon>
        <taxon>Fungi</taxon>
        <taxon>Dikarya</taxon>
        <taxon>Basidiomycota</taxon>
        <taxon>Agaricomycotina</taxon>
        <taxon>Agaricomycetes</taxon>
        <taxon>Agaricomycetidae</taxon>
        <taxon>Agaricales</taxon>
        <taxon>Agaricineae</taxon>
        <taxon>Agaricaceae</taxon>
        <taxon>Leucocoprinus</taxon>
    </lineage>
</organism>
<evidence type="ECO:0000256" key="1">
    <source>
        <dbReference type="ARBA" id="ARBA00004173"/>
    </source>
</evidence>
<gene>
    <name evidence="10" type="ORF">NP233_g9102</name>
</gene>
<keyword evidence="6" id="KW-0687">Ribonucleoprotein</keyword>
<name>A0AAD5VRP7_9AGAR</name>
<sequence length="315" mass="35424">MSRIEALAKFGASVFTGRGEDVQTTSYFFSYTVRHSPLCRTLATEAQASMSASTSSPPPQPTTSKKSLKPRLSTAIILNRSPIITRSRTPFEQAYYAYQARIRRALHQPFPYDFYFKQGSLLETRFNLEEKEREKAAFGPGFVQEEWQDPAKAEADKAAVKVLAQQEGEGEPLTPRVHPSDTSGDTKSLDRAGERNLYLLLKSTEGGKDVWRFPQGGVDKSEFLHQAAHKQLLAQCGETMDTWIVSRNPIGVYKPTQTDANAPEHVVFFYKGHIMAGQAAPAEGIQDFAWLTKEEIEKQVDKTYWENVKDMLSDF</sequence>
<keyword evidence="3" id="KW-0809">Transit peptide</keyword>
<dbReference type="InterPro" id="IPR015797">
    <property type="entry name" value="NUDIX_hydrolase-like_dom_sf"/>
</dbReference>
<dbReference type="CDD" id="cd04661">
    <property type="entry name" value="NUDIX_MRP_L46"/>
    <property type="match status" value="1"/>
</dbReference>
<dbReference type="PANTHER" id="PTHR13124">
    <property type="entry name" value="39S RIBOSOMAL PROTEIN L46, MITOCHONDRIAL PRECURSOR-RELATED"/>
    <property type="match status" value="1"/>
</dbReference>
<dbReference type="PROSITE" id="PS51462">
    <property type="entry name" value="NUDIX"/>
    <property type="match status" value="1"/>
</dbReference>
<evidence type="ECO:0000259" key="9">
    <source>
        <dbReference type="PROSITE" id="PS51462"/>
    </source>
</evidence>
<dbReference type="EMBL" id="JANIEX010000786">
    <property type="protein sequence ID" value="KAJ3563185.1"/>
    <property type="molecule type" value="Genomic_DNA"/>
</dbReference>
<dbReference type="AlphaFoldDB" id="A0AAD5VRP7"/>